<dbReference type="PANTHER" id="PTHR24403">
    <property type="entry name" value="ZINC FINGER PROTEIN"/>
    <property type="match status" value="1"/>
</dbReference>
<evidence type="ECO:0000313" key="10">
    <source>
        <dbReference type="EMBL" id="KOB64706.1"/>
    </source>
</evidence>
<evidence type="ECO:0000256" key="7">
    <source>
        <dbReference type="SAM" id="MobiDB-lite"/>
    </source>
</evidence>
<dbReference type="GO" id="GO:0008270">
    <property type="term" value="F:zinc ion binding"/>
    <property type="evidence" value="ECO:0007669"/>
    <property type="project" value="UniProtKB-UniRule"/>
</dbReference>
<dbReference type="PROSITE" id="PS00028">
    <property type="entry name" value="ZINC_FINGER_C2H2_1"/>
    <property type="match status" value="5"/>
</dbReference>
<keyword evidence="11" id="KW-1185">Reference proteome</keyword>
<accession>A0A0L7KNS3</accession>
<evidence type="ECO:0000256" key="1">
    <source>
        <dbReference type="ARBA" id="ARBA00022723"/>
    </source>
</evidence>
<dbReference type="SMART" id="SM00868">
    <property type="entry name" value="zf-AD"/>
    <property type="match status" value="2"/>
</dbReference>
<keyword evidence="4 6" id="KW-0862">Zinc</keyword>
<evidence type="ECO:0000313" key="11">
    <source>
        <dbReference type="Proteomes" id="UP000037510"/>
    </source>
</evidence>
<organism evidence="10 11">
    <name type="scientific">Operophtera brumata</name>
    <name type="common">Winter moth</name>
    <name type="synonym">Phalaena brumata</name>
    <dbReference type="NCBI Taxonomy" id="104452"/>
    <lineage>
        <taxon>Eukaryota</taxon>
        <taxon>Metazoa</taxon>
        <taxon>Ecdysozoa</taxon>
        <taxon>Arthropoda</taxon>
        <taxon>Hexapoda</taxon>
        <taxon>Insecta</taxon>
        <taxon>Pterygota</taxon>
        <taxon>Neoptera</taxon>
        <taxon>Endopterygota</taxon>
        <taxon>Lepidoptera</taxon>
        <taxon>Glossata</taxon>
        <taxon>Ditrysia</taxon>
        <taxon>Geometroidea</taxon>
        <taxon>Geometridae</taxon>
        <taxon>Larentiinae</taxon>
        <taxon>Operophtera</taxon>
    </lineage>
</organism>
<dbReference type="FunFam" id="3.30.160.60:FF:000038">
    <property type="entry name" value="Zinc finger protein 624"/>
    <property type="match status" value="1"/>
</dbReference>
<dbReference type="Gene3D" id="3.40.1800.20">
    <property type="match status" value="1"/>
</dbReference>
<dbReference type="PROSITE" id="PS50157">
    <property type="entry name" value="ZINC_FINGER_C2H2_2"/>
    <property type="match status" value="5"/>
</dbReference>
<dbReference type="GO" id="GO:0045944">
    <property type="term" value="P:positive regulation of transcription by RNA polymerase II"/>
    <property type="evidence" value="ECO:0007669"/>
    <property type="project" value="TreeGrafter"/>
</dbReference>
<evidence type="ECO:0000256" key="2">
    <source>
        <dbReference type="ARBA" id="ARBA00022737"/>
    </source>
</evidence>
<comment type="caution">
    <text evidence="10">The sequence shown here is derived from an EMBL/GenBank/DDBJ whole genome shotgun (WGS) entry which is preliminary data.</text>
</comment>
<feature type="domain" description="ZAD" evidence="9">
    <location>
        <begin position="46"/>
        <end position="115"/>
    </location>
</feature>
<evidence type="ECO:0000259" key="9">
    <source>
        <dbReference type="PROSITE" id="PS51915"/>
    </source>
</evidence>
<dbReference type="GO" id="GO:0005634">
    <property type="term" value="C:nucleus"/>
    <property type="evidence" value="ECO:0007669"/>
    <property type="project" value="InterPro"/>
</dbReference>
<feature type="region of interest" description="Disordered" evidence="7">
    <location>
        <begin position="169"/>
        <end position="189"/>
    </location>
</feature>
<dbReference type="EMBL" id="JTDY01008160">
    <property type="protein sequence ID" value="KOB64706.1"/>
    <property type="molecule type" value="Genomic_DNA"/>
</dbReference>
<dbReference type="Proteomes" id="UP000037510">
    <property type="component" value="Unassembled WGS sequence"/>
</dbReference>
<dbReference type="AlphaFoldDB" id="A0A0L7KNS3"/>
<dbReference type="Pfam" id="PF21039">
    <property type="entry name" value="CEP104_ZnF"/>
    <property type="match status" value="1"/>
</dbReference>
<evidence type="ECO:0000256" key="4">
    <source>
        <dbReference type="ARBA" id="ARBA00022833"/>
    </source>
</evidence>
<dbReference type="InterPro" id="IPR012934">
    <property type="entry name" value="Znf_AD"/>
</dbReference>
<dbReference type="SUPFAM" id="SSF57667">
    <property type="entry name" value="beta-beta-alpha zinc fingers"/>
    <property type="match status" value="3"/>
</dbReference>
<feature type="domain" description="C2H2-type" evidence="8">
    <location>
        <begin position="451"/>
        <end position="479"/>
    </location>
</feature>
<name>A0A0L7KNS3_OPEBR</name>
<feature type="domain" description="C2H2-type" evidence="8">
    <location>
        <begin position="367"/>
        <end position="394"/>
    </location>
</feature>
<evidence type="ECO:0000256" key="6">
    <source>
        <dbReference type="PROSITE-ProRule" id="PRU01263"/>
    </source>
</evidence>
<feature type="binding site" evidence="6">
    <location>
        <position position="91"/>
    </location>
    <ligand>
        <name>Zn(2+)</name>
        <dbReference type="ChEBI" id="CHEBI:29105"/>
    </ligand>
</feature>
<reference evidence="10 11" key="1">
    <citation type="journal article" date="2015" name="Genome Biol. Evol.">
        <title>The genome of winter moth (Operophtera brumata) provides a genomic perspective on sexual dimorphism and phenology.</title>
        <authorList>
            <person name="Derks M.F."/>
            <person name="Smit S."/>
            <person name="Salis L."/>
            <person name="Schijlen E."/>
            <person name="Bossers A."/>
            <person name="Mateman C."/>
            <person name="Pijl A.S."/>
            <person name="de Ridder D."/>
            <person name="Groenen M.A."/>
            <person name="Visser M.E."/>
            <person name="Megens H.J."/>
        </authorList>
    </citation>
    <scope>NUCLEOTIDE SEQUENCE [LARGE SCALE GENOMIC DNA]</scope>
    <source>
        <strain evidence="10">WM2013NL</strain>
        <tissue evidence="10">Head and thorax</tissue>
    </source>
</reference>
<gene>
    <name evidence="10" type="ORF">OBRU01_18506</name>
</gene>
<evidence type="ECO:0000259" key="8">
    <source>
        <dbReference type="PROSITE" id="PS50157"/>
    </source>
</evidence>
<dbReference type="STRING" id="104452.A0A0L7KNS3"/>
<feature type="binding site" evidence="6">
    <location>
        <position position="51"/>
    </location>
    <ligand>
        <name>Zn(2+)</name>
        <dbReference type="ChEBI" id="CHEBI:29105"/>
    </ligand>
</feature>
<dbReference type="SMART" id="SM00355">
    <property type="entry name" value="ZnF_C2H2"/>
    <property type="match status" value="10"/>
</dbReference>
<evidence type="ECO:0000256" key="5">
    <source>
        <dbReference type="PROSITE-ProRule" id="PRU00042"/>
    </source>
</evidence>
<dbReference type="InterPro" id="IPR050688">
    <property type="entry name" value="Zinc_finger/UBP_domain"/>
</dbReference>
<evidence type="ECO:0000256" key="3">
    <source>
        <dbReference type="ARBA" id="ARBA00022771"/>
    </source>
</evidence>
<dbReference type="InterPro" id="IPR036236">
    <property type="entry name" value="Znf_C2H2_sf"/>
</dbReference>
<dbReference type="Pfam" id="PF00096">
    <property type="entry name" value="zf-C2H2"/>
    <property type="match status" value="3"/>
</dbReference>
<keyword evidence="2" id="KW-0677">Repeat</keyword>
<dbReference type="Pfam" id="PF07776">
    <property type="entry name" value="zf-AD"/>
    <property type="match status" value="1"/>
</dbReference>
<keyword evidence="1 6" id="KW-0479">Metal-binding</keyword>
<dbReference type="Gene3D" id="3.30.160.60">
    <property type="entry name" value="Classic Zinc Finger"/>
    <property type="match status" value="5"/>
</dbReference>
<dbReference type="InterPro" id="IPR013087">
    <property type="entry name" value="Znf_C2H2_type"/>
</dbReference>
<feature type="compositionally biased region" description="Polar residues" evidence="7">
    <location>
        <begin position="175"/>
        <end position="185"/>
    </location>
</feature>
<sequence length="531" mass="60550">MLYEDRESQLGGSQLIEDLDNTNVGQSTINYLVHKSPETLTFRLDDICRTCLNSGSIPIFGNDDISDDLKYFASVDVRADDCLPQHVCALCWDLLESAINFRNIAQKSDVFLRKRTEEVDCESQASQSASVDIEKQFIELTGSSDGENSDNGEYLEYAETVNESDLDIGSEKSDNASFNDTSSIPESFEPDPEELKLLVNILNKNARFPRCEVCNITFRTTEQVDEHKPAHDPQEIVVCEVCKNIIHKDSYDIHLKVHKESYNQRLEKKYCKEKCNVCGKSVGKSYLKRHIMMHCTDAGRLKKCTICDRQISANYLTDHMRRTHFQGKDETQKKQKPKQKCPVCSRMFKESAYKGHVASHAISQKKYICEECGKEFFSSSTFSTHILTHKDEYKFKCQFCPYRGKHLGLLKVHVRTHTKDYAYKCTTCDASFITKSNLNAHEKTHTTGVKFVCPECGKCFSVERTLKRHIVTVHEGIRSFSCDICEKCFGCKDILMAHKKKVHGVLPISRVGRTPSYLLSAQGNDDEFEDV</sequence>
<feature type="domain" description="C2H2-type" evidence="8">
    <location>
        <begin position="395"/>
        <end position="422"/>
    </location>
</feature>
<proteinExistence type="predicted"/>
<dbReference type="PANTHER" id="PTHR24403:SF67">
    <property type="entry name" value="FI01116P-RELATED"/>
    <property type="match status" value="1"/>
</dbReference>
<feature type="domain" description="C2H2-type" evidence="8">
    <location>
        <begin position="480"/>
        <end position="503"/>
    </location>
</feature>
<dbReference type="SUPFAM" id="SSF57716">
    <property type="entry name" value="Glucocorticoid receptor-like (DNA-binding domain)"/>
    <property type="match status" value="1"/>
</dbReference>
<protein>
    <submittedName>
        <fullName evidence="10">Uncharacterized protein</fullName>
    </submittedName>
</protein>
<dbReference type="PROSITE" id="PS51915">
    <property type="entry name" value="ZAD"/>
    <property type="match status" value="1"/>
</dbReference>
<feature type="domain" description="C2H2-type" evidence="8">
    <location>
        <begin position="423"/>
        <end position="446"/>
    </location>
</feature>
<keyword evidence="3 5" id="KW-0863">Zinc-finger</keyword>
<dbReference type="InterPro" id="IPR048738">
    <property type="entry name" value="CEP104_Znf"/>
</dbReference>
<feature type="binding site" evidence="6">
    <location>
        <position position="88"/>
    </location>
    <ligand>
        <name>Zn(2+)</name>
        <dbReference type="ChEBI" id="CHEBI:29105"/>
    </ligand>
</feature>
<feature type="binding site" evidence="6">
    <location>
        <position position="48"/>
    </location>
    <ligand>
        <name>Zn(2+)</name>
        <dbReference type="ChEBI" id="CHEBI:29105"/>
    </ligand>
</feature>